<dbReference type="PANTHER" id="PTHR43133:SF46">
    <property type="entry name" value="RNA POLYMERASE SIGMA-70 FACTOR ECF SUBFAMILY"/>
    <property type="match status" value="1"/>
</dbReference>
<dbReference type="SUPFAM" id="SSF88659">
    <property type="entry name" value="Sigma3 and sigma4 domains of RNA polymerase sigma factors"/>
    <property type="match status" value="1"/>
</dbReference>
<comment type="similarity">
    <text evidence="1">Belongs to the sigma-70 factor family. ECF subfamily.</text>
</comment>
<evidence type="ECO:0000256" key="3">
    <source>
        <dbReference type="ARBA" id="ARBA00023082"/>
    </source>
</evidence>
<keyword evidence="2" id="KW-0805">Transcription regulation</keyword>
<evidence type="ECO:0000256" key="1">
    <source>
        <dbReference type="ARBA" id="ARBA00010641"/>
    </source>
</evidence>
<feature type="domain" description="RNA polymerase sigma factor 70 region 4 type 2" evidence="6">
    <location>
        <begin position="126"/>
        <end position="174"/>
    </location>
</feature>
<gene>
    <name evidence="7" type="ORF">GCM10022210_38410</name>
</gene>
<feature type="domain" description="RNA polymerase sigma-70 region 2" evidence="5">
    <location>
        <begin position="28"/>
        <end position="93"/>
    </location>
</feature>
<dbReference type="PANTHER" id="PTHR43133">
    <property type="entry name" value="RNA POLYMERASE ECF-TYPE SIGMA FACTO"/>
    <property type="match status" value="1"/>
</dbReference>
<dbReference type="InterPro" id="IPR013324">
    <property type="entry name" value="RNA_pol_sigma_r3/r4-like"/>
</dbReference>
<dbReference type="Proteomes" id="UP001500742">
    <property type="component" value="Unassembled WGS sequence"/>
</dbReference>
<organism evidence="7 8">
    <name type="scientific">Mucilaginibacter dorajii</name>
    <dbReference type="NCBI Taxonomy" id="692994"/>
    <lineage>
        <taxon>Bacteria</taxon>
        <taxon>Pseudomonadati</taxon>
        <taxon>Bacteroidota</taxon>
        <taxon>Sphingobacteriia</taxon>
        <taxon>Sphingobacteriales</taxon>
        <taxon>Sphingobacteriaceae</taxon>
        <taxon>Mucilaginibacter</taxon>
    </lineage>
</organism>
<dbReference type="InterPro" id="IPR013325">
    <property type="entry name" value="RNA_pol_sigma_r2"/>
</dbReference>
<dbReference type="EMBL" id="BAAAZC010000027">
    <property type="protein sequence ID" value="GAA3983106.1"/>
    <property type="molecule type" value="Genomic_DNA"/>
</dbReference>
<dbReference type="NCBIfam" id="TIGR02937">
    <property type="entry name" value="sigma70-ECF"/>
    <property type="match status" value="1"/>
</dbReference>
<evidence type="ECO:0000259" key="6">
    <source>
        <dbReference type="Pfam" id="PF08281"/>
    </source>
</evidence>
<keyword evidence="8" id="KW-1185">Reference proteome</keyword>
<dbReference type="Pfam" id="PF04542">
    <property type="entry name" value="Sigma70_r2"/>
    <property type="match status" value="1"/>
</dbReference>
<evidence type="ECO:0000259" key="5">
    <source>
        <dbReference type="Pfam" id="PF04542"/>
    </source>
</evidence>
<dbReference type="Pfam" id="PF08281">
    <property type="entry name" value="Sigma70_r4_2"/>
    <property type="match status" value="1"/>
</dbReference>
<dbReference type="InterPro" id="IPR039425">
    <property type="entry name" value="RNA_pol_sigma-70-like"/>
</dbReference>
<dbReference type="SUPFAM" id="SSF88946">
    <property type="entry name" value="Sigma2 domain of RNA polymerase sigma factors"/>
    <property type="match status" value="1"/>
</dbReference>
<accession>A0ABP7QIH2</accession>
<dbReference type="InterPro" id="IPR036388">
    <property type="entry name" value="WH-like_DNA-bd_sf"/>
</dbReference>
<keyword evidence="3" id="KW-0731">Sigma factor</keyword>
<evidence type="ECO:0000256" key="2">
    <source>
        <dbReference type="ARBA" id="ARBA00023015"/>
    </source>
</evidence>
<dbReference type="InterPro" id="IPR014284">
    <property type="entry name" value="RNA_pol_sigma-70_dom"/>
</dbReference>
<sequence length="201" mass="23925">MRSSCTNKSDFELTNLLKQGNVLAFTELYKKYSGKMYINMYKMVKDETVVEEMIQILFSRIWQQREVIRYESDFAAYLYRAGSNLVCDFYRKLESDRKMTAHFKSNIIEHYSHIEEKIFFKESENLLNQALAELSPQQRQVYQLIKIDGFSYKETATKLDISPYTVKEYLSKAKNLVKSYMTKNMEIVTFLMLCFYIVLHC</sequence>
<reference evidence="8" key="1">
    <citation type="journal article" date="2019" name="Int. J. Syst. Evol. Microbiol.">
        <title>The Global Catalogue of Microorganisms (GCM) 10K type strain sequencing project: providing services to taxonomists for standard genome sequencing and annotation.</title>
        <authorList>
            <consortium name="The Broad Institute Genomics Platform"/>
            <consortium name="The Broad Institute Genome Sequencing Center for Infectious Disease"/>
            <person name="Wu L."/>
            <person name="Ma J."/>
        </authorList>
    </citation>
    <scope>NUCLEOTIDE SEQUENCE [LARGE SCALE GENOMIC DNA]</scope>
    <source>
        <strain evidence="8">JCM 16601</strain>
    </source>
</reference>
<dbReference type="RefSeq" id="WP_259090163.1">
    <property type="nucleotide sequence ID" value="NZ_BAAAZC010000027.1"/>
</dbReference>
<dbReference type="Gene3D" id="1.10.10.10">
    <property type="entry name" value="Winged helix-like DNA-binding domain superfamily/Winged helix DNA-binding domain"/>
    <property type="match status" value="1"/>
</dbReference>
<keyword evidence="4" id="KW-0804">Transcription</keyword>
<dbReference type="InterPro" id="IPR013249">
    <property type="entry name" value="RNA_pol_sigma70_r4_t2"/>
</dbReference>
<evidence type="ECO:0000313" key="8">
    <source>
        <dbReference type="Proteomes" id="UP001500742"/>
    </source>
</evidence>
<evidence type="ECO:0000313" key="7">
    <source>
        <dbReference type="EMBL" id="GAA3983106.1"/>
    </source>
</evidence>
<evidence type="ECO:0000256" key="4">
    <source>
        <dbReference type="ARBA" id="ARBA00023163"/>
    </source>
</evidence>
<dbReference type="Gene3D" id="1.10.1740.10">
    <property type="match status" value="1"/>
</dbReference>
<comment type="caution">
    <text evidence="7">The sequence shown here is derived from an EMBL/GenBank/DDBJ whole genome shotgun (WGS) entry which is preliminary data.</text>
</comment>
<proteinExistence type="inferred from homology"/>
<protein>
    <submittedName>
        <fullName evidence="7">RNA polymerase sigma-70 factor</fullName>
    </submittedName>
</protein>
<dbReference type="CDD" id="cd06171">
    <property type="entry name" value="Sigma70_r4"/>
    <property type="match status" value="1"/>
</dbReference>
<name>A0ABP7QIH2_9SPHI</name>
<dbReference type="InterPro" id="IPR007627">
    <property type="entry name" value="RNA_pol_sigma70_r2"/>
</dbReference>